<comment type="caution">
    <text evidence="3">The sequence shown here is derived from an EMBL/GenBank/DDBJ whole genome shotgun (WGS) entry which is preliminary data.</text>
</comment>
<dbReference type="EMBL" id="JBHTLH010000044">
    <property type="protein sequence ID" value="MFD1126409.1"/>
    <property type="molecule type" value="Genomic_DNA"/>
</dbReference>
<protein>
    <submittedName>
        <fullName evidence="3">MerR family transcriptional regulator</fullName>
    </submittedName>
</protein>
<reference evidence="4" key="1">
    <citation type="journal article" date="2019" name="Int. J. Syst. Evol. Microbiol.">
        <title>The Global Catalogue of Microorganisms (GCM) 10K type strain sequencing project: providing services to taxonomists for standard genome sequencing and annotation.</title>
        <authorList>
            <consortium name="The Broad Institute Genomics Platform"/>
            <consortium name="The Broad Institute Genome Sequencing Center for Infectious Disease"/>
            <person name="Wu L."/>
            <person name="Ma J."/>
        </authorList>
    </citation>
    <scope>NUCLEOTIDE SEQUENCE [LARGE SCALE GENOMIC DNA]</scope>
    <source>
        <strain evidence="4">CCUG 71848</strain>
    </source>
</reference>
<keyword evidence="4" id="KW-1185">Reference proteome</keyword>
<dbReference type="PANTHER" id="PTHR30204">
    <property type="entry name" value="REDOX-CYCLING DRUG-SENSING TRANSCRIPTIONAL ACTIVATOR SOXR"/>
    <property type="match status" value="1"/>
</dbReference>
<keyword evidence="1" id="KW-0238">DNA-binding</keyword>
<dbReference type="SUPFAM" id="SSF46955">
    <property type="entry name" value="Putative DNA-binding domain"/>
    <property type="match status" value="1"/>
</dbReference>
<dbReference type="PANTHER" id="PTHR30204:SF83">
    <property type="entry name" value="TRANSCRIPTIONAL REGULATOR, MERR FAMILY"/>
    <property type="match status" value="1"/>
</dbReference>
<feature type="domain" description="HTH merR-type" evidence="2">
    <location>
        <begin position="1"/>
        <end position="71"/>
    </location>
</feature>
<dbReference type="Gene3D" id="1.10.1660.10">
    <property type="match status" value="1"/>
</dbReference>
<proteinExistence type="predicted"/>
<dbReference type="Proteomes" id="UP001597156">
    <property type="component" value="Unassembled WGS sequence"/>
</dbReference>
<dbReference type="RefSeq" id="WP_121978632.1">
    <property type="nucleotide sequence ID" value="NZ_JBHTLH010000044.1"/>
</dbReference>
<name>A0ABW3PGK9_9LACO</name>
<dbReference type="PRINTS" id="PR00040">
    <property type="entry name" value="HTHMERR"/>
</dbReference>
<dbReference type="InterPro" id="IPR047057">
    <property type="entry name" value="MerR_fam"/>
</dbReference>
<dbReference type="InterPro" id="IPR009061">
    <property type="entry name" value="DNA-bd_dom_put_sf"/>
</dbReference>
<evidence type="ECO:0000313" key="3">
    <source>
        <dbReference type="EMBL" id="MFD1126409.1"/>
    </source>
</evidence>
<gene>
    <name evidence="3" type="ORF">ACFQ22_13770</name>
</gene>
<dbReference type="PROSITE" id="PS50937">
    <property type="entry name" value="HTH_MERR_2"/>
    <property type="match status" value="1"/>
</dbReference>
<dbReference type="CDD" id="cd01109">
    <property type="entry name" value="HTH_YyaN"/>
    <property type="match status" value="1"/>
</dbReference>
<evidence type="ECO:0000259" key="2">
    <source>
        <dbReference type="PROSITE" id="PS50937"/>
    </source>
</evidence>
<sequence length="148" mass="16575">MPYSIGEAAKKTGLSIYTLRYYDNEGLTPSVSRNASGRRQFTNHDLEFINLITCLKQTGMTINEIKQFVSMTMAGDDTLAMRLALFKKQQEKVVSQIAQLQSHLDRINYKVDFFTKCVEVGTEAGVDGNCDIPGYPITVLPGYSIKNH</sequence>
<dbReference type="SMART" id="SM00422">
    <property type="entry name" value="HTH_MERR"/>
    <property type="match status" value="1"/>
</dbReference>
<organism evidence="3 4">
    <name type="scientific">Lentilactobacillus raoultii</name>
    <dbReference type="NCBI Taxonomy" id="1987503"/>
    <lineage>
        <taxon>Bacteria</taxon>
        <taxon>Bacillati</taxon>
        <taxon>Bacillota</taxon>
        <taxon>Bacilli</taxon>
        <taxon>Lactobacillales</taxon>
        <taxon>Lactobacillaceae</taxon>
        <taxon>Lentilactobacillus</taxon>
    </lineage>
</organism>
<evidence type="ECO:0000256" key="1">
    <source>
        <dbReference type="ARBA" id="ARBA00023125"/>
    </source>
</evidence>
<evidence type="ECO:0000313" key="4">
    <source>
        <dbReference type="Proteomes" id="UP001597156"/>
    </source>
</evidence>
<dbReference type="InterPro" id="IPR000551">
    <property type="entry name" value="MerR-type_HTH_dom"/>
</dbReference>
<accession>A0ABW3PGK9</accession>
<dbReference type="Pfam" id="PF13411">
    <property type="entry name" value="MerR_1"/>
    <property type="match status" value="1"/>
</dbReference>